<reference evidence="3 4" key="1">
    <citation type="submission" date="2011-08" db="EMBL/GenBank/DDBJ databases">
        <title>The Genome Sequence of Plasmodium vivax Mauritania I.</title>
        <authorList>
            <consortium name="The Broad Institute Genome Sequencing Platform"/>
            <consortium name="The Broad Institute Genome Sequencing Center for Infectious Disease"/>
            <person name="Neafsey D."/>
            <person name="Carlton J."/>
            <person name="Barnwell J."/>
            <person name="Collins W."/>
            <person name="Escalante A."/>
            <person name="Mullikin J."/>
            <person name="Saul A."/>
            <person name="Guigo R."/>
            <person name="Camara F."/>
            <person name="Young S.K."/>
            <person name="Zeng Q."/>
            <person name="Gargeya S."/>
            <person name="Fitzgerald M."/>
            <person name="Haas B."/>
            <person name="Abouelleil A."/>
            <person name="Alvarado L."/>
            <person name="Arachchi H.M."/>
            <person name="Berlin A."/>
            <person name="Brown A."/>
            <person name="Chapman S.B."/>
            <person name="Chen Z."/>
            <person name="Dunbar C."/>
            <person name="Freedman E."/>
            <person name="Gearin G."/>
            <person name="Gellesch M."/>
            <person name="Goldberg J."/>
            <person name="Griggs A."/>
            <person name="Gujja S."/>
            <person name="Heiman D."/>
            <person name="Howarth C."/>
            <person name="Larson L."/>
            <person name="Lui A."/>
            <person name="MacDonald P.J.P."/>
            <person name="Montmayeur A."/>
            <person name="Murphy C."/>
            <person name="Neiman D."/>
            <person name="Pearson M."/>
            <person name="Priest M."/>
            <person name="Roberts A."/>
            <person name="Saif S."/>
            <person name="Shea T."/>
            <person name="Shenoy N."/>
            <person name="Sisk P."/>
            <person name="Stolte C."/>
            <person name="Sykes S."/>
            <person name="Wortman J."/>
            <person name="Nusbaum C."/>
            <person name="Birren B."/>
        </authorList>
    </citation>
    <scope>NUCLEOTIDE SEQUENCE [LARGE SCALE GENOMIC DNA]</scope>
    <source>
        <strain evidence="3 4">Mauritania I</strain>
    </source>
</reference>
<evidence type="ECO:0000256" key="2">
    <source>
        <dbReference type="SAM" id="SignalP"/>
    </source>
</evidence>
<proteinExistence type="predicted"/>
<dbReference type="AlphaFoldDB" id="A0A0J9TK76"/>
<evidence type="ECO:0000313" key="3">
    <source>
        <dbReference type="EMBL" id="KMZ95664.1"/>
    </source>
</evidence>
<feature type="signal peptide" evidence="2">
    <location>
        <begin position="1"/>
        <end position="19"/>
    </location>
</feature>
<accession>A0A0J9TK76</accession>
<name>A0A0J9TK76_PLAVI</name>
<organism evidence="3 4">
    <name type="scientific">Plasmodium vivax Mauritania I</name>
    <dbReference type="NCBI Taxonomy" id="1035515"/>
    <lineage>
        <taxon>Eukaryota</taxon>
        <taxon>Sar</taxon>
        <taxon>Alveolata</taxon>
        <taxon>Apicomplexa</taxon>
        <taxon>Aconoidasida</taxon>
        <taxon>Haemosporida</taxon>
        <taxon>Plasmodiidae</taxon>
        <taxon>Plasmodium</taxon>
        <taxon>Plasmodium (Plasmodium)</taxon>
    </lineage>
</organism>
<sequence length="474" mass="55719">MVSLSLLILTLNLLEYNQLSELHCPENAVDAKGRTHRMLAEVEQLYAVESEAANVFVPIDSPATQSSEGSEGSEGLEGSTNEEDKDEDKIASVVKYNKKKLESLSRCVKYTKKERERDSDCVKYKKKYNVEDDVAIKYPKIKGKVKDTFKKFTQKGEEEEEKYDAIFYSNKERAAQYFAVQYSKEKDLQPHDIFNFKKKQQSKFRDVFFKERDLKKKQRENIPIKKKGKELHRTDYYVLPKYAKYKTQESLGYSLKEKDGFKYPTVKRAISDYPEYTTIPEQLIDRSSKEIFNSLIKDEPKKKAEIKHYIIRDYKDKEGATYFITKENEKHKKSKNYAIRGRRAKKSRKEGEQELQLKSKQVHSIITPISAEGVETERDTDPMDWSKVDDMPIDEEPKVYEKEMKYSKKEIEKLDEFKPETYNFDEIIYDIARSFLQELDEAKGLCGRRKVKKSAKQATERLVKNYMKQKGKKK</sequence>
<dbReference type="Proteomes" id="UP000053776">
    <property type="component" value="Unassembled WGS sequence"/>
</dbReference>
<feature type="region of interest" description="Disordered" evidence="1">
    <location>
        <begin position="61"/>
        <end position="88"/>
    </location>
</feature>
<gene>
    <name evidence="3" type="ORF">PVMG_05677</name>
</gene>
<dbReference type="EMBL" id="KQ234978">
    <property type="protein sequence ID" value="KMZ95664.1"/>
    <property type="molecule type" value="Genomic_DNA"/>
</dbReference>
<evidence type="ECO:0000313" key="4">
    <source>
        <dbReference type="Proteomes" id="UP000053776"/>
    </source>
</evidence>
<dbReference type="OrthoDB" id="387622at2759"/>
<protein>
    <submittedName>
        <fullName evidence="3">Uncharacterized protein</fullName>
    </submittedName>
</protein>
<evidence type="ECO:0000256" key="1">
    <source>
        <dbReference type="SAM" id="MobiDB-lite"/>
    </source>
</evidence>
<keyword evidence="2" id="KW-0732">Signal</keyword>
<feature type="chain" id="PRO_5005323641" evidence="2">
    <location>
        <begin position="20"/>
        <end position="474"/>
    </location>
</feature>